<feature type="domain" description="HNH nuclease" evidence="2">
    <location>
        <begin position="280"/>
        <end position="332"/>
    </location>
</feature>
<feature type="region of interest" description="Disordered" evidence="1">
    <location>
        <begin position="395"/>
        <end position="415"/>
    </location>
</feature>
<dbReference type="CDD" id="cd00085">
    <property type="entry name" value="HNHc"/>
    <property type="match status" value="1"/>
</dbReference>
<dbReference type="InterPro" id="IPR003615">
    <property type="entry name" value="HNH_nuc"/>
</dbReference>
<protein>
    <recommendedName>
        <fullName evidence="2">HNH nuclease domain-containing protein</fullName>
    </recommendedName>
</protein>
<dbReference type="SMART" id="SM00507">
    <property type="entry name" value="HNHc"/>
    <property type="match status" value="1"/>
</dbReference>
<organism evidence="3 4">
    <name type="scientific">Corynebacterium massiliense DSM 45435</name>
    <dbReference type="NCBI Taxonomy" id="1121364"/>
    <lineage>
        <taxon>Bacteria</taxon>
        <taxon>Bacillati</taxon>
        <taxon>Actinomycetota</taxon>
        <taxon>Actinomycetes</taxon>
        <taxon>Mycobacteriales</taxon>
        <taxon>Corynebacteriaceae</taxon>
        <taxon>Corynebacterium</taxon>
    </lineage>
</organism>
<dbReference type="RefSeq" id="WP_022862907.1">
    <property type="nucleotide sequence ID" value="NZ_ATVG01000004.1"/>
</dbReference>
<sequence>MLPYYKVHTPDNDLATTATAIRTQTYFLFKRHLPDVEEDFELCAKKFASLTGISAGRAGDIITALYRLKELPKLEALQESLFHLDFARLIAIDRVLNKLYLPDEEVLARIDDALTSYLTPRRAGQELPSIRNLRRKVNMLVAAEDPQLGVGESDEDVLWRRRKRIYDSYSLPGGMGAIEAQYDADTTAQLDAAISRTADEYGVSKSQALAMLILNDIERPTNVTLHVYQATDRPNSPVYVQDFGWVDPETGKRLAARATTTRDMSFAAQAKSDSYATPDLIKAYINGRDGHCRYPGCSRPASKCQKDHCVDFKKGGPTAAWNLVNLCQHHHNIKTDKRAKYVIDPDADDVVWLFADGTWEATVAEGPLSPDACNWLQTIEQAIIARRRNAHERAKANYEAQQASPDPDEWGEPPF</sequence>
<feature type="compositionally biased region" description="Acidic residues" evidence="1">
    <location>
        <begin position="406"/>
        <end position="415"/>
    </location>
</feature>
<dbReference type="EMBL" id="CP063189">
    <property type="protein sequence ID" value="WCZ32070.1"/>
    <property type="molecule type" value="Genomic_DNA"/>
</dbReference>
<keyword evidence="4" id="KW-1185">Reference proteome</keyword>
<proteinExistence type="predicted"/>
<reference evidence="3 4" key="1">
    <citation type="submission" date="2020-10" db="EMBL/GenBank/DDBJ databases">
        <title>Complete genome sequence of Corynebacterium massiliense DSM 45435, type strain of Corynebacterium massiliense.</title>
        <authorList>
            <person name="Busche T."/>
            <person name="Kalinowski J."/>
            <person name="Ruckert C."/>
        </authorList>
    </citation>
    <scope>NUCLEOTIDE SEQUENCE [LARGE SCALE GENOMIC DNA]</scope>
    <source>
        <strain evidence="3 4">DSM 45435</strain>
    </source>
</reference>
<gene>
    <name evidence="3" type="ORF">CMASS_03075</name>
</gene>
<dbReference type="Gene3D" id="1.10.30.50">
    <property type="match status" value="1"/>
</dbReference>
<name>A0ABY7U7M8_9CORY</name>
<accession>A0ABY7U7M8</accession>
<dbReference type="Proteomes" id="UP001220064">
    <property type="component" value="Chromosome"/>
</dbReference>
<evidence type="ECO:0000313" key="4">
    <source>
        <dbReference type="Proteomes" id="UP001220064"/>
    </source>
</evidence>
<evidence type="ECO:0000313" key="3">
    <source>
        <dbReference type="EMBL" id="WCZ32070.1"/>
    </source>
</evidence>
<evidence type="ECO:0000259" key="2">
    <source>
        <dbReference type="SMART" id="SM00507"/>
    </source>
</evidence>
<evidence type="ECO:0000256" key="1">
    <source>
        <dbReference type="SAM" id="MobiDB-lite"/>
    </source>
</evidence>